<dbReference type="InterPro" id="IPR052360">
    <property type="entry name" value="Transcr_Regulatory_Proteins"/>
</dbReference>
<comment type="caution">
    <text evidence="8">The sequence shown here is derived from an EMBL/GenBank/DDBJ whole genome shotgun (WGS) entry which is preliminary data.</text>
</comment>
<keyword evidence="4" id="KW-0238">DNA-binding</keyword>
<gene>
    <name evidence="8" type="ORF">J7T54_006248</name>
</gene>
<protein>
    <recommendedName>
        <fullName evidence="10">C6 zinc finger domain protein</fullName>
    </recommendedName>
</protein>
<keyword evidence="6" id="KW-0539">Nucleus</keyword>
<keyword evidence="3" id="KW-0805">Transcription regulation</keyword>
<evidence type="ECO:0000256" key="6">
    <source>
        <dbReference type="ARBA" id="ARBA00023242"/>
    </source>
</evidence>
<evidence type="ECO:0000256" key="4">
    <source>
        <dbReference type="ARBA" id="ARBA00023125"/>
    </source>
</evidence>
<evidence type="ECO:0000256" key="7">
    <source>
        <dbReference type="SAM" id="MobiDB-lite"/>
    </source>
</evidence>
<name>A0A9P9YAD0_9HYPO</name>
<evidence type="ECO:0000256" key="2">
    <source>
        <dbReference type="ARBA" id="ARBA00022833"/>
    </source>
</evidence>
<feature type="compositionally biased region" description="Polar residues" evidence="7">
    <location>
        <begin position="1"/>
        <end position="15"/>
    </location>
</feature>
<dbReference type="PANTHER" id="PTHR36206:SF12">
    <property type="entry name" value="ASPERCRYPTIN BIOSYNTHESIS CLUSTER-SPECIFIC TRANSCRIPTION REGULATOR ATNN-RELATED"/>
    <property type="match status" value="1"/>
</dbReference>
<dbReference type="Proteomes" id="UP001055219">
    <property type="component" value="Unassembled WGS sequence"/>
</dbReference>
<keyword evidence="1" id="KW-0479">Metal-binding</keyword>
<evidence type="ECO:0000256" key="1">
    <source>
        <dbReference type="ARBA" id="ARBA00022723"/>
    </source>
</evidence>
<reference evidence="8" key="1">
    <citation type="journal article" date="2021" name="J Fungi (Basel)">
        <title>Genomic and Metabolomic Analyses of the Marine Fungus Emericellopsis cladophorae: Insights into Saltwater Adaptability Mechanisms and Its Biosynthetic Potential.</title>
        <authorList>
            <person name="Goncalves M.F.M."/>
            <person name="Hilario S."/>
            <person name="Van de Peer Y."/>
            <person name="Esteves A.C."/>
            <person name="Alves A."/>
        </authorList>
    </citation>
    <scope>NUCLEOTIDE SEQUENCE</scope>
    <source>
        <strain evidence="8">MUM 19.33</strain>
    </source>
</reference>
<evidence type="ECO:0008006" key="10">
    <source>
        <dbReference type="Google" id="ProtNLM"/>
    </source>
</evidence>
<keyword evidence="5" id="KW-0804">Transcription</keyword>
<keyword evidence="2" id="KW-0862">Zinc</keyword>
<organism evidence="8 9">
    <name type="scientific">Emericellopsis cladophorae</name>
    <dbReference type="NCBI Taxonomy" id="2686198"/>
    <lineage>
        <taxon>Eukaryota</taxon>
        <taxon>Fungi</taxon>
        <taxon>Dikarya</taxon>
        <taxon>Ascomycota</taxon>
        <taxon>Pezizomycotina</taxon>
        <taxon>Sordariomycetes</taxon>
        <taxon>Hypocreomycetidae</taxon>
        <taxon>Hypocreales</taxon>
        <taxon>Bionectriaceae</taxon>
        <taxon>Emericellopsis</taxon>
    </lineage>
</organism>
<sequence length="470" mass="52594">MLAVHTGSTESGDFQSRQRHKKGRELISKDLGPLMILPVTDTAQAGAMCFFEHAAIKHLSKYQPCDSWQKTLLFFSQTVPSVRHAAMALSMLHRRHIDRDRDRGRTSPFFQSWLPDEAALFHYNRAIQILLHGEGGDSTQTTAVTLVVCYLFTCFDHLACSYVQAIKHLRAGVELSRNIDKANTNTLICQVTKQIRRLDMQAVMFLVDWTPVDVQEQHISQLSPCDGAFLSLEQAADHLQVLVARVMSLRNAEQEMSATGQVSKPPSSCKEIIFEQLNVWLGLFGNMQQQNGFHETDAGSDPLMSLLRLHHIMACILLSSAGSGRELAYDEFLPQFQQCLALADDVAAAHEQCSASSQPTFTPEVGIVPVLYMIGVKCRHPMVRRKAVSILRRRPIREALWDSISAARVVERVIEIEEGDMVRSMAHITSWQRIETVSWVHVVGGQSASTLAMEYTFCAQEGTFAESLVI</sequence>
<evidence type="ECO:0000256" key="5">
    <source>
        <dbReference type="ARBA" id="ARBA00023163"/>
    </source>
</evidence>
<dbReference type="EMBL" id="JAGIXG020000001">
    <property type="protein sequence ID" value="KAI6785909.1"/>
    <property type="molecule type" value="Genomic_DNA"/>
</dbReference>
<evidence type="ECO:0000256" key="3">
    <source>
        <dbReference type="ARBA" id="ARBA00023015"/>
    </source>
</evidence>
<reference evidence="8" key="2">
    <citation type="submission" date="2022-07" db="EMBL/GenBank/DDBJ databases">
        <authorList>
            <person name="Goncalves M.F.M."/>
            <person name="Hilario S."/>
            <person name="Van De Peer Y."/>
            <person name="Esteves A.C."/>
            <person name="Alves A."/>
        </authorList>
    </citation>
    <scope>NUCLEOTIDE SEQUENCE</scope>
    <source>
        <strain evidence="8">MUM 19.33</strain>
    </source>
</reference>
<dbReference type="AlphaFoldDB" id="A0A9P9YAD0"/>
<evidence type="ECO:0000313" key="8">
    <source>
        <dbReference type="EMBL" id="KAI6785909.1"/>
    </source>
</evidence>
<accession>A0A9P9YAD0</accession>
<dbReference type="GeneID" id="75832726"/>
<dbReference type="GO" id="GO:0003677">
    <property type="term" value="F:DNA binding"/>
    <property type="evidence" value="ECO:0007669"/>
    <property type="project" value="UniProtKB-KW"/>
</dbReference>
<keyword evidence="9" id="KW-1185">Reference proteome</keyword>
<dbReference type="OrthoDB" id="3145928at2759"/>
<dbReference type="PANTHER" id="PTHR36206">
    <property type="entry name" value="ASPERCRYPTIN BIOSYNTHESIS CLUSTER-SPECIFIC TRANSCRIPTION REGULATOR ATNN-RELATED"/>
    <property type="match status" value="1"/>
</dbReference>
<proteinExistence type="predicted"/>
<evidence type="ECO:0000313" key="9">
    <source>
        <dbReference type="Proteomes" id="UP001055219"/>
    </source>
</evidence>
<dbReference type="RefSeq" id="XP_051366765.1">
    <property type="nucleotide sequence ID" value="XM_051505424.1"/>
</dbReference>
<dbReference type="GO" id="GO:0046872">
    <property type="term" value="F:metal ion binding"/>
    <property type="evidence" value="ECO:0007669"/>
    <property type="project" value="UniProtKB-KW"/>
</dbReference>
<feature type="region of interest" description="Disordered" evidence="7">
    <location>
        <begin position="1"/>
        <end position="22"/>
    </location>
</feature>